<feature type="compositionally biased region" description="Low complexity" evidence="4">
    <location>
        <begin position="656"/>
        <end position="672"/>
    </location>
</feature>
<feature type="compositionally biased region" description="Polar residues" evidence="4">
    <location>
        <begin position="853"/>
        <end position="867"/>
    </location>
</feature>
<dbReference type="EMBL" id="MCOG01000139">
    <property type="protein sequence ID" value="ORY38042.1"/>
    <property type="molecule type" value="Genomic_DNA"/>
</dbReference>
<dbReference type="Proteomes" id="UP000193920">
    <property type="component" value="Unassembled WGS sequence"/>
</dbReference>
<feature type="region of interest" description="Disordered" evidence="4">
    <location>
        <begin position="185"/>
        <end position="275"/>
    </location>
</feature>
<evidence type="ECO:0000256" key="4">
    <source>
        <dbReference type="SAM" id="MobiDB-lite"/>
    </source>
</evidence>
<dbReference type="InterPro" id="IPR001680">
    <property type="entry name" value="WD40_rpt"/>
</dbReference>
<feature type="compositionally biased region" description="Low complexity" evidence="4">
    <location>
        <begin position="868"/>
        <end position="917"/>
    </location>
</feature>
<dbReference type="PANTHER" id="PTHR14221">
    <property type="entry name" value="WD REPEAT DOMAIN 44"/>
    <property type="match status" value="1"/>
</dbReference>
<protein>
    <submittedName>
        <fullName evidence="5">WD40 repeat-like protein</fullName>
    </submittedName>
</protein>
<dbReference type="PROSITE" id="PS50082">
    <property type="entry name" value="WD_REPEATS_2"/>
    <property type="match status" value="4"/>
</dbReference>
<evidence type="ECO:0000256" key="2">
    <source>
        <dbReference type="ARBA" id="ARBA00022737"/>
    </source>
</evidence>
<dbReference type="InterPro" id="IPR036322">
    <property type="entry name" value="WD40_repeat_dom_sf"/>
</dbReference>
<dbReference type="InterPro" id="IPR015943">
    <property type="entry name" value="WD40/YVTN_repeat-like_dom_sf"/>
</dbReference>
<feature type="repeat" description="WD" evidence="3">
    <location>
        <begin position="971"/>
        <end position="1013"/>
    </location>
</feature>
<keyword evidence="2" id="KW-0677">Repeat</keyword>
<dbReference type="SUPFAM" id="SSF50969">
    <property type="entry name" value="YVTN repeat-like/Quinoprotein amine dehydrogenase"/>
    <property type="match status" value="1"/>
</dbReference>
<keyword evidence="1 3" id="KW-0853">WD repeat</keyword>
<feature type="compositionally biased region" description="Basic and acidic residues" evidence="4">
    <location>
        <begin position="227"/>
        <end position="243"/>
    </location>
</feature>
<dbReference type="PANTHER" id="PTHR14221:SF0">
    <property type="entry name" value="WD REPEAT-CONTAINING PROTEIN 44"/>
    <property type="match status" value="1"/>
</dbReference>
<feature type="repeat" description="WD" evidence="3">
    <location>
        <begin position="712"/>
        <end position="753"/>
    </location>
</feature>
<accession>A0A1Y2BTE5</accession>
<feature type="region of interest" description="Disordered" evidence="4">
    <location>
        <begin position="35"/>
        <end position="72"/>
    </location>
</feature>
<gene>
    <name evidence="5" type="ORF">LY90DRAFT_50325</name>
</gene>
<dbReference type="Pfam" id="PF00400">
    <property type="entry name" value="WD40"/>
    <property type="match status" value="4"/>
</dbReference>
<dbReference type="InterPro" id="IPR040324">
    <property type="entry name" value="WDR44/Dgr2"/>
</dbReference>
<dbReference type="SMART" id="SM00320">
    <property type="entry name" value="WD40"/>
    <property type="match status" value="4"/>
</dbReference>
<feature type="compositionally biased region" description="Basic and acidic residues" evidence="4">
    <location>
        <begin position="811"/>
        <end position="823"/>
    </location>
</feature>
<feature type="region of interest" description="Disordered" evidence="4">
    <location>
        <begin position="809"/>
        <end position="921"/>
    </location>
</feature>
<dbReference type="Gene3D" id="2.130.10.10">
    <property type="entry name" value="YVTN repeat-like/Quinoprotein amine dehydrogenase"/>
    <property type="match status" value="2"/>
</dbReference>
<feature type="compositionally biased region" description="Low complexity" evidence="4">
    <location>
        <begin position="575"/>
        <end position="600"/>
    </location>
</feature>
<evidence type="ECO:0000313" key="5">
    <source>
        <dbReference type="EMBL" id="ORY38042.1"/>
    </source>
</evidence>
<dbReference type="SUPFAM" id="SSF50978">
    <property type="entry name" value="WD40 repeat-like"/>
    <property type="match status" value="1"/>
</dbReference>
<dbReference type="InterPro" id="IPR011044">
    <property type="entry name" value="Quino_amine_DH_bsu"/>
</dbReference>
<organism evidence="5 6">
    <name type="scientific">Neocallimastix californiae</name>
    <dbReference type="NCBI Taxonomy" id="1754190"/>
    <lineage>
        <taxon>Eukaryota</taxon>
        <taxon>Fungi</taxon>
        <taxon>Fungi incertae sedis</taxon>
        <taxon>Chytridiomycota</taxon>
        <taxon>Chytridiomycota incertae sedis</taxon>
        <taxon>Neocallimastigomycetes</taxon>
        <taxon>Neocallimastigales</taxon>
        <taxon>Neocallimastigaceae</taxon>
        <taxon>Neocallimastix</taxon>
    </lineage>
</organism>
<sequence>MNYIYYTTAEDNDIENSMNATSKSTGELRDKFNQMISQSQSQSQNEKPVMGNASSNKSELKNQPESYSKYGSTGVLNTKLVNNKDGSMGQHHSTYNNYINKIKQKKKNLKKNLKKKYSLWTKKYNSVYMQEKKRGLNEDFYSSSCSSLESEDFTSAKESLESLKFLDDLSIEELRNLTTVNMDTLKKNNNSEHTSLLNQEKEEGRREGEKNEENENKNENENENEEEKVKKEEEKEKEKENNKNKPNLNDQESIESSNSSVELNQDFDDDDDNESNKFYKVKRTFVSLKGGDDEYEETNQSKDVNDSSKLRGSAYNSKIHKAASTTFIADNDKENIYESNLSESKLFNENGDSDQLLNLNHNNGSKDSVNLLSEFTNKGANNGDKGLVDFTMKKSNSEFFEVKKKKKWTSIFSSKEKLRNSSSQIFLTEAENEKLKNEKGNDSMILKNQEVFNTIEGQQAVYTNEEMAKQAEGFNAFENVIEDLKDKEGYSDSSSNFNGSIAAPSTSKSSSLLKKFKLGGKKKKNPTTLTISSNDTDVDVAALPASSPTKKHIKDKESITSIETVQSQGITSQLSNQNENENSNNNNNNNNTSSSTSSSSHQYVKVHSKNKLQKEFTQLKLIQELDNGMFVDNSKEEISMTMSMIEEVNSNTVNSVNSISSSSTNTIPVSKSSSKRKSSIVSTAKQRVLRKPTDTLSVSSSIVTNSNFSIDEKPNHGPIWALAFSFDGQYLASGGQDGILRVWHLLSSKTSSETVPPSNPNNNNNNTSNGSAINGININNGNGNNSNNNEMNQFNQKNNTNTTIIEESVEEEKSISNDDKNNENDDNSSQITAFPNMKQTEDIESIHRKSSENSKTLDNGIKNSSIMSSKTSINTTQTTNTFMSSNSANSNNNNNNNNNNSNTGGNNNNNNNSNNNNQYSPIFENKPYRIYTGHTSDILDIAWSKNNYIISSSIDKTVRLWHISHMTCLCLFQHQDFVTSIKFHPIDDRYILTGCMDSKLRLWSIAEKKLVYWNEVSEKQMITAVGFTRDGSMAMAGTYIGNVLFYELEGLKYNTQITVKSHHSKGTKGKKITGIESFPRISSGDDKILITSNDSRIRMYQLLDKSLYRKYKGHTNRNCQVKATFSEDGRYIICGSEDKQVFIWNTNIYQNQLQANSFEFFLASDDIVTATVFAPRRTRVLLEIEGLRSSKISTFDSNILKKVKNINSKKARIVENVTTTLAPISTGDKRQSSLNSASGMIFAVADVKGKIRIFENEILPSNDTNPSGKDKK</sequence>
<evidence type="ECO:0000313" key="6">
    <source>
        <dbReference type="Proteomes" id="UP000193920"/>
    </source>
</evidence>
<dbReference type="AlphaFoldDB" id="A0A1Y2BTE5"/>
<feature type="region of interest" description="Disordered" evidence="4">
    <location>
        <begin position="575"/>
        <end position="608"/>
    </location>
</feature>
<feature type="compositionally biased region" description="Basic and acidic residues" evidence="4">
    <location>
        <begin position="199"/>
        <end position="220"/>
    </location>
</feature>
<feature type="compositionally biased region" description="Polar residues" evidence="4">
    <location>
        <begin position="246"/>
        <end position="263"/>
    </location>
</feature>
<name>A0A1Y2BTE5_9FUNG</name>
<evidence type="ECO:0000256" key="1">
    <source>
        <dbReference type="ARBA" id="ARBA00022574"/>
    </source>
</evidence>
<feature type="compositionally biased region" description="Polar residues" evidence="4">
    <location>
        <begin position="52"/>
        <end position="72"/>
    </location>
</feature>
<feature type="repeat" description="WD" evidence="3">
    <location>
        <begin position="1125"/>
        <end position="1145"/>
    </location>
</feature>
<keyword evidence="6" id="KW-1185">Reference proteome</keyword>
<proteinExistence type="predicted"/>
<dbReference type="PROSITE" id="PS50294">
    <property type="entry name" value="WD_REPEATS_REGION"/>
    <property type="match status" value="3"/>
</dbReference>
<feature type="repeat" description="WD" evidence="3">
    <location>
        <begin position="931"/>
        <end position="964"/>
    </location>
</feature>
<reference evidence="5 6" key="1">
    <citation type="submission" date="2016-08" db="EMBL/GenBank/DDBJ databases">
        <title>A Parts List for Fungal Cellulosomes Revealed by Comparative Genomics.</title>
        <authorList>
            <consortium name="DOE Joint Genome Institute"/>
            <person name="Haitjema C.H."/>
            <person name="Gilmore S.P."/>
            <person name="Henske J.K."/>
            <person name="Solomon K.V."/>
            <person name="De Groot R."/>
            <person name="Kuo A."/>
            <person name="Mondo S.J."/>
            <person name="Salamov A.A."/>
            <person name="Labutti K."/>
            <person name="Zhao Z."/>
            <person name="Chiniquy J."/>
            <person name="Barry K."/>
            <person name="Brewer H.M."/>
            <person name="Purvine S.O."/>
            <person name="Wright A.T."/>
            <person name="Boxma B."/>
            <person name="Van Alen T."/>
            <person name="Hackstein J.H."/>
            <person name="Baker S.E."/>
            <person name="Grigoriev I.V."/>
            <person name="O'Malley M.A."/>
        </authorList>
    </citation>
    <scope>NUCLEOTIDE SEQUENCE [LARGE SCALE GENOMIC DNA]</scope>
    <source>
        <strain evidence="5 6">G1</strain>
    </source>
</reference>
<feature type="compositionally biased region" description="Basic and acidic residues" evidence="4">
    <location>
        <begin position="839"/>
        <end position="852"/>
    </location>
</feature>
<comment type="caution">
    <text evidence="5">The sequence shown here is derived from an EMBL/GenBank/DDBJ whole genome shotgun (WGS) entry which is preliminary data.</text>
</comment>
<feature type="region of interest" description="Disordered" evidence="4">
    <location>
        <begin position="656"/>
        <end position="686"/>
    </location>
</feature>
<feature type="compositionally biased region" description="Low complexity" evidence="4">
    <location>
        <begin position="760"/>
        <end position="795"/>
    </location>
</feature>
<feature type="region of interest" description="Disordered" evidence="4">
    <location>
        <begin position="750"/>
        <end position="795"/>
    </location>
</feature>
<evidence type="ECO:0000256" key="3">
    <source>
        <dbReference type="PROSITE-ProRule" id="PRU00221"/>
    </source>
</evidence>
<dbReference type="OrthoDB" id="1932312at2759"/>